<dbReference type="InterPro" id="IPR032710">
    <property type="entry name" value="NTF2-like_dom_sf"/>
</dbReference>
<comment type="caution">
    <text evidence="2">The sequence shown here is derived from an EMBL/GenBank/DDBJ whole genome shotgun (WGS) entry which is preliminary data.</text>
</comment>
<evidence type="ECO:0000259" key="1">
    <source>
        <dbReference type="Pfam" id="PF12680"/>
    </source>
</evidence>
<dbReference type="InterPro" id="IPR037401">
    <property type="entry name" value="SnoaL-like"/>
</dbReference>
<dbReference type="Proteomes" id="UP000448199">
    <property type="component" value="Unassembled WGS sequence"/>
</dbReference>
<proteinExistence type="predicted"/>
<protein>
    <recommendedName>
        <fullName evidence="1">SnoaL-like domain-containing protein</fullName>
    </recommendedName>
</protein>
<feature type="domain" description="SnoaL-like" evidence="1">
    <location>
        <begin position="19"/>
        <end position="95"/>
    </location>
</feature>
<gene>
    <name evidence="2" type="ORF">GRI69_01860</name>
</gene>
<dbReference type="AlphaFoldDB" id="A0A844XP34"/>
<reference evidence="2 3" key="1">
    <citation type="submission" date="2019-12" db="EMBL/GenBank/DDBJ databases">
        <title>Genomic-based taxomic classification of the family Erythrobacteraceae.</title>
        <authorList>
            <person name="Xu L."/>
        </authorList>
    </citation>
    <scope>NUCLEOTIDE SEQUENCE [LARGE SCALE GENOMIC DNA]</scope>
    <source>
        <strain evidence="2 3">DSM 17792</strain>
    </source>
</reference>
<sequence>MVFGSLLLKRPRAVREEKVRELADALNALDYRRVTKLLTEDVVVSKVMGWRTRGIDAFVEKDRAFRAGVGRPKIRIDEVIHHDDELLVRGSLESDLPEVGGPSMWRIEFQGSLISSIEITRLENLGPAAA</sequence>
<evidence type="ECO:0000313" key="2">
    <source>
        <dbReference type="EMBL" id="MXO47007.1"/>
    </source>
</evidence>
<dbReference type="SUPFAM" id="SSF54427">
    <property type="entry name" value="NTF2-like"/>
    <property type="match status" value="1"/>
</dbReference>
<dbReference type="Pfam" id="PF12680">
    <property type="entry name" value="SnoaL_2"/>
    <property type="match status" value="1"/>
</dbReference>
<dbReference type="EMBL" id="WTYC01000001">
    <property type="protein sequence ID" value="MXO47007.1"/>
    <property type="molecule type" value="Genomic_DNA"/>
</dbReference>
<keyword evidence="3" id="KW-1185">Reference proteome</keyword>
<name>A0A844XP34_9SPHN</name>
<organism evidence="2 3">
    <name type="scientific">Qipengyuania vulgaris</name>
    <dbReference type="NCBI Taxonomy" id="291985"/>
    <lineage>
        <taxon>Bacteria</taxon>
        <taxon>Pseudomonadati</taxon>
        <taxon>Pseudomonadota</taxon>
        <taxon>Alphaproteobacteria</taxon>
        <taxon>Sphingomonadales</taxon>
        <taxon>Erythrobacteraceae</taxon>
        <taxon>Qipengyuania</taxon>
    </lineage>
</organism>
<dbReference type="Gene3D" id="3.10.450.50">
    <property type="match status" value="1"/>
</dbReference>
<evidence type="ECO:0000313" key="3">
    <source>
        <dbReference type="Proteomes" id="UP000448199"/>
    </source>
</evidence>
<dbReference type="RefSeq" id="WP_160726611.1">
    <property type="nucleotide sequence ID" value="NZ_WTYC01000001.1"/>
</dbReference>
<dbReference type="OrthoDB" id="7410084at2"/>
<accession>A0A844XP34</accession>